<proteinExistence type="predicted"/>
<sequence length="43" mass="4969">MSLVREISVKENSILIDQKYCINIRKHMPMDPQLAPIFALPQS</sequence>
<keyword evidence="2" id="KW-1185">Reference proteome</keyword>
<reference evidence="1 2" key="1">
    <citation type="submission" date="2016-04" db="EMBL/GenBank/DDBJ databases">
        <title>The genome of Intoshia linei affirms orthonectids as highly simplified spiralians.</title>
        <authorList>
            <person name="Mikhailov K.V."/>
            <person name="Slusarev G.S."/>
            <person name="Nikitin M.A."/>
            <person name="Logacheva M.D."/>
            <person name="Penin A."/>
            <person name="Aleoshin V."/>
            <person name="Panchin Y.V."/>
        </authorList>
    </citation>
    <scope>NUCLEOTIDE SEQUENCE [LARGE SCALE GENOMIC DNA]</scope>
    <source>
        <strain evidence="1">Intl2013</strain>
        <tissue evidence="1">Whole animal</tissue>
    </source>
</reference>
<comment type="caution">
    <text evidence="1">The sequence shown here is derived from an EMBL/GenBank/DDBJ whole genome shotgun (WGS) entry which is preliminary data.</text>
</comment>
<protein>
    <submittedName>
        <fullName evidence="1">Uncharacterized protein</fullName>
    </submittedName>
</protein>
<accession>A0A177AR96</accession>
<organism evidence="1 2">
    <name type="scientific">Intoshia linei</name>
    <dbReference type="NCBI Taxonomy" id="1819745"/>
    <lineage>
        <taxon>Eukaryota</taxon>
        <taxon>Metazoa</taxon>
        <taxon>Spiralia</taxon>
        <taxon>Lophotrochozoa</taxon>
        <taxon>Mesozoa</taxon>
        <taxon>Orthonectida</taxon>
        <taxon>Rhopaluridae</taxon>
        <taxon>Intoshia</taxon>
    </lineage>
</organism>
<dbReference type="Proteomes" id="UP000078046">
    <property type="component" value="Unassembled WGS sequence"/>
</dbReference>
<name>A0A177AR96_9BILA</name>
<dbReference type="EMBL" id="LWCA01001766">
    <property type="protein sequence ID" value="OAF64536.1"/>
    <property type="molecule type" value="Genomic_DNA"/>
</dbReference>
<dbReference type="OrthoDB" id="9886517at2759"/>
<evidence type="ECO:0000313" key="1">
    <source>
        <dbReference type="EMBL" id="OAF64536.1"/>
    </source>
</evidence>
<dbReference type="AlphaFoldDB" id="A0A177AR96"/>
<evidence type="ECO:0000313" key="2">
    <source>
        <dbReference type="Proteomes" id="UP000078046"/>
    </source>
</evidence>
<gene>
    <name evidence="1" type="ORF">A3Q56_07763</name>
</gene>